<dbReference type="RefSeq" id="WP_142893017.1">
    <property type="nucleotide sequence ID" value="NZ_ML660162.1"/>
</dbReference>
<evidence type="ECO:0008006" key="4">
    <source>
        <dbReference type="Google" id="ProtNLM"/>
    </source>
</evidence>
<dbReference type="Proteomes" id="UP000315439">
    <property type="component" value="Unassembled WGS sequence"/>
</dbReference>
<proteinExistence type="predicted"/>
<feature type="signal peptide" evidence="1">
    <location>
        <begin position="1"/>
        <end position="21"/>
    </location>
</feature>
<dbReference type="InterPro" id="IPR045398">
    <property type="entry name" value="DUF6515"/>
</dbReference>
<evidence type="ECO:0000256" key="1">
    <source>
        <dbReference type="SAM" id="SignalP"/>
    </source>
</evidence>
<dbReference type="AlphaFoldDB" id="A0A545UGA8"/>
<name>A0A545UGA8_9GAMM</name>
<feature type="chain" id="PRO_5021918686" description="Lipoprotein" evidence="1">
    <location>
        <begin position="22"/>
        <end position="131"/>
    </location>
</feature>
<organism evidence="2 3">
    <name type="scientific">Aliikangiella coralliicola</name>
    <dbReference type="NCBI Taxonomy" id="2592383"/>
    <lineage>
        <taxon>Bacteria</taxon>
        <taxon>Pseudomonadati</taxon>
        <taxon>Pseudomonadota</taxon>
        <taxon>Gammaproteobacteria</taxon>
        <taxon>Oceanospirillales</taxon>
        <taxon>Pleioneaceae</taxon>
        <taxon>Aliikangiella</taxon>
    </lineage>
</organism>
<sequence>MTKISLQRVTCVFMVSILMSACVVHHPVHRHPGKHRTKVVVKAPKTVHIVSVPKTAHRVHWQGHSYYVHKGLFYKSHKHGYIKVVPPAGLTIKVLPAGFVKVKHRGRWHFHHNGVYLRWNTGLKAYVVVGG</sequence>
<dbReference type="OrthoDB" id="196716at2"/>
<comment type="caution">
    <text evidence="2">The sequence shown here is derived from an EMBL/GenBank/DDBJ whole genome shotgun (WGS) entry which is preliminary data.</text>
</comment>
<keyword evidence="1" id="KW-0732">Signal</keyword>
<evidence type="ECO:0000313" key="3">
    <source>
        <dbReference type="Proteomes" id="UP000315439"/>
    </source>
</evidence>
<gene>
    <name evidence="2" type="ORF">FLL46_08280</name>
</gene>
<dbReference type="PROSITE" id="PS51257">
    <property type="entry name" value="PROKAR_LIPOPROTEIN"/>
    <property type="match status" value="1"/>
</dbReference>
<keyword evidence="3" id="KW-1185">Reference proteome</keyword>
<dbReference type="Pfam" id="PF20125">
    <property type="entry name" value="DUF6515"/>
    <property type="match status" value="1"/>
</dbReference>
<evidence type="ECO:0000313" key="2">
    <source>
        <dbReference type="EMBL" id="TQV88509.1"/>
    </source>
</evidence>
<protein>
    <recommendedName>
        <fullName evidence="4">Lipoprotein</fullName>
    </recommendedName>
</protein>
<accession>A0A545UGA8</accession>
<dbReference type="EMBL" id="VIKS01000004">
    <property type="protein sequence ID" value="TQV88509.1"/>
    <property type="molecule type" value="Genomic_DNA"/>
</dbReference>
<reference evidence="2 3" key="1">
    <citation type="submission" date="2019-07" db="EMBL/GenBank/DDBJ databases">
        <title>Draft genome for Aliikangiella sp. M105.</title>
        <authorList>
            <person name="Wang G."/>
        </authorList>
    </citation>
    <scope>NUCLEOTIDE SEQUENCE [LARGE SCALE GENOMIC DNA]</scope>
    <source>
        <strain evidence="2 3">M105</strain>
    </source>
</reference>